<organism evidence="2 3">
    <name type="scientific">Xylaria bambusicola</name>
    <dbReference type="NCBI Taxonomy" id="326684"/>
    <lineage>
        <taxon>Eukaryota</taxon>
        <taxon>Fungi</taxon>
        <taxon>Dikarya</taxon>
        <taxon>Ascomycota</taxon>
        <taxon>Pezizomycotina</taxon>
        <taxon>Sordariomycetes</taxon>
        <taxon>Xylariomycetidae</taxon>
        <taxon>Xylariales</taxon>
        <taxon>Xylariaceae</taxon>
        <taxon>Xylaria</taxon>
    </lineage>
</organism>
<comment type="caution">
    <text evidence="2">The sequence shown here is derived from an EMBL/GenBank/DDBJ whole genome shotgun (WGS) entry which is preliminary data.</text>
</comment>
<dbReference type="Proteomes" id="UP001305414">
    <property type="component" value="Unassembled WGS sequence"/>
</dbReference>
<accession>A0AAN7UZY9</accession>
<feature type="signal peptide" evidence="1">
    <location>
        <begin position="1"/>
        <end position="19"/>
    </location>
</feature>
<evidence type="ECO:0000256" key="1">
    <source>
        <dbReference type="SAM" id="SignalP"/>
    </source>
</evidence>
<evidence type="ECO:0000313" key="3">
    <source>
        <dbReference type="Proteomes" id="UP001305414"/>
    </source>
</evidence>
<protein>
    <recommendedName>
        <fullName evidence="4">4Fe-4S ferredoxin-type domain-containing protein</fullName>
    </recommendedName>
</protein>
<evidence type="ECO:0008006" key="4">
    <source>
        <dbReference type="Google" id="ProtNLM"/>
    </source>
</evidence>
<dbReference type="EMBL" id="JAWHQM010000062">
    <property type="protein sequence ID" value="KAK5636101.1"/>
    <property type="molecule type" value="Genomic_DNA"/>
</dbReference>
<name>A0AAN7UZY9_9PEZI</name>
<reference evidence="2 3" key="1">
    <citation type="submission" date="2023-10" db="EMBL/GenBank/DDBJ databases">
        <title>Draft genome sequence of Xylaria bambusicola isolate GMP-LS, the root and basal stem rot pathogen of sugarcane in Indonesia.</title>
        <authorList>
            <person name="Selvaraj P."/>
            <person name="Muralishankar V."/>
            <person name="Muruganantham S."/>
            <person name="Sp S."/>
            <person name="Haryani S."/>
            <person name="Lau K.J.X."/>
            <person name="Naqvi N.I."/>
        </authorList>
    </citation>
    <scope>NUCLEOTIDE SEQUENCE [LARGE SCALE GENOMIC DNA]</scope>
    <source>
        <strain evidence="2">GMP-LS</strain>
    </source>
</reference>
<evidence type="ECO:0000313" key="2">
    <source>
        <dbReference type="EMBL" id="KAK5636101.1"/>
    </source>
</evidence>
<keyword evidence="1" id="KW-0732">Signal</keyword>
<gene>
    <name evidence="2" type="ORF">RRF57_011813</name>
</gene>
<dbReference type="AlphaFoldDB" id="A0AAN7UZY9"/>
<feature type="chain" id="PRO_5042990973" description="4Fe-4S ferredoxin-type domain-containing protein" evidence="1">
    <location>
        <begin position="20"/>
        <end position="124"/>
    </location>
</feature>
<proteinExistence type="predicted"/>
<sequence>MYTPKLLALALAILPAALAQWPSCDPSCKSCGLYCNEGCVAPLDLTECQRCLYCRRESSSCSFVDIGGSWTENPPDPAYCAQCSAGCHCNLDAMCYDGITITPPSSFTPTPTPMPVPPLSLRRG</sequence>
<keyword evidence="3" id="KW-1185">Reference proteome</keyword>